<feature type="region of interest" description="Disordered" evidence="1">
    <location>
        <begin position="45"/>
        <end position="72"/>
    </location>
</feature>
<feature type="chain" id="PRO_5036793474" evidence="2">
    <location>
        <begin position="21"/>
        <end position="143"/>
    </location>
</feature>
<evidence type="ECO:0000313" key="3">
    <source>
        <dbReference type="Proteomes" id="UP000887565"/>
    </source>
</evidence>
<dbReference type="Proteomes" id="UP000887565">
    <property type="component" value="Unplaced"/>
</dbReference>
<feature type="signal peptide" evidence="2">
    <location>
        <begin position="1"/>
        <end position="20"/>
    </location>
</feature>
<keyword evidence="3" id="KW-1185">Reference proteome</keyword>
<keyword evidence="2" id="KW-0732">Signal</keyword>
<evidence type="ECO:0000313" key="4">
    <source>
        <dbReference type="WBParaSite" id="nRc.2.0.1.t04193-RA"/>
    </source>
</evidence>
<organism evidence="3 4">
    <name type="scientific">Romanomermis culicivorax</name>
    <name type="common">Nematode worm</name>
    <dbReference type="NCBI Taxonomy" id="13658"/>
    <lineage>
        <taxon>Eukaryota</taxon>
        <taxon>Metazoa</taxon>
        <taxon>Ecdysozoa</taxon>
        <taxon>Nematoda</taxon>
        <taxon>Enoplea</taxon>
        <taxon>Dorylaimia</taxon>
        <taxon>Mermithida</taxon>
        <taxon>Mermithoidea</taxon>
        <taxon>Mermithidae</taxon>
        <taxon>Romanomermis</taxon>
    </lineage>
</organism>
<dbReference type="WBParaSite" id="nRc.2.0.1.t04193-RA">
    <property type="protein sequence ID" value="nRc.2.0.1.t04193-RA"/>
    <property type="gene ID" value="nRc.2.0.1.g04193"/>
</dbReference>
<reference evidence="4" key="1">
    <citation type="submission" date="2022-11" db="UniProtKB">
        <authorList>
            <consortium name="WormBaseParasite"/>
        </authorList>
    </citation>
    <scope>IDENTIFICATION</scope>
</reference>
<evidence type="ECO:0000256" key="2">
    <source>
        <dbReference type="SAM" id="SignalP"/>
    </source>
</evidence>
<dbReference type="AlphaFoldDB" id="A0A915HQH3"/>
<evidence type="ECO:0000256" key="1">
    <source>
        <dbReference type="SAM" id="MobiDB-lite"/>
    </source>
</evidence>
<name>A0A915HQH3_ROMCU</name>
<feature type="compositionally biased region" description="Basic and acidic residues" evidence="1">
    <location>
        <begin position="54"/>
        <end position="70"/>
    </location>
</feature>
<accession>A0A915HQH3</accession>
<protein>
    <submittedName>
        <fullName evidence="4">Uncharacterized protein</fullName>
    </submittedName>
</protein>
<proteinExistence type="predicted"/>
<sequence length="143" mass="16539">MMLFTIFPFTILLLQNIAQCHRLSGTVTFDAFYYGNSDNIPPAASIHGSTFNGKHNDEEEGGARNDEQKRRSSLFNHRWRRNVAINKNDEEDDDDDSESFDRRMTNTLQQGLYVLLSKVHMGLEKNFNDKLKNVKSRLENLGR</sequence>